<dbReference type="AlphaFoldDB" id="A0AAW1MZF1"/>
<dbReference type="GO" id="GO:0007188">
    <property type="term" value="P:adenylate cyclase-modulating G protein-coupled receptor signaling pathway"/>
    <property type="evidence" value="ECO:0007669"/>
    <property type="project" value="TreeGrafter"/>
</dbReference>
<feature type="transmembrane region" description="Helical" evidence="5">
    <location>
        <begin position="207"/>
        <end position="233"/>
    </location>
</feature>
<evidence type="ECO:0000256" key="3">
    <source>
        <dbReference type="ARBA" id="ARBA00022989"/>
    </source>
</evidence>
<evidence type="ECO:0000256" key="5">
    <source>
        <dbReference type="SAM" id="Phobius"/>
    </source>
</evidence>
<dbReference type="PROSITE" id="PS00650">
    <property type="entry name" value="G_PROTEIN_RECEP_F2_2"/>
    <property type="match status" value="1"/>
</dbReference>
<keyword evidence="4 5" id="KW-0472">Membrane</keyword>
<dbReference type="InterPro" id="IPR050332">
    <property type="entry name" value="GPCR_2"/>
</dbReference>
<dbReference type="FunFam" id="1.20.1070.10:FF:000527">
    <property type="entry name" value="Parathyroid hormone/parathyroid hormone-related peptide receptor"/>
    <property type="match status" value="1"/>
</dbReference>
<dbReference type="InterPro" id="IPR000832">
    <property type="entry name" value="GPCR_2_secretin-like"/>
</dbReference>
<dbReference type="InterPro" id="IPR017981">
    <property type="entry name" value="GPCR_2-like_7TM"/>
</dbReference>
<organism evidence="7 8">
    <name type="scientific">Popillia japonica</name>
    <name type="common">Japanese beetle</name>
    <dbReference type="NCBI Taxonomy" id="7064"/>
    <lineage>
        <taxon>Eukaryota</taxon>
        <taxon>Metazoa</taxon>
        <taxon>Ecdysozoa</taxon>
        <taxon>Arthropoda</taxon>
        <taxon>Hexapoda</taxon>
        <taxon>Insecta</taxon>
        <taxon>Pterygota</taxon>
        <taxon>Neoptera</taxon>
        <taxon>Endopterygota</taxon>
        <taxon>Coleoptera</taxon>
        <taxon>Polyphaga</taxon>
        <taxon>Scarabaeiformia</taxon>
        <taxon>Scarabaeidae</taxon>
        <taxon>Rutelinae</taxon>
        <taxon>Popillia</taxon>
    </lineage>
</organism>
<feature type="transmembrane region" description="Helical" evidence="5">
    <location>
        <begin position="167"/>
        <end position="187"/>
    </location>
</feature>
<dbReference type="PROSITE" id="PS50261">
    <property type="entry name" value="G_PROTEIN_RECEP_F2_4"/>
    <property type="match status" value="1"/>
</dbReference>
<dbReference type="GO" id="GO:0008528">
    <property type="term" value="F:G protein-coupled peptide receptor activity"/>
    <property type="evidence" value="ECO:0007669"/>
    <property type="project" value="TreeGrafter"/>
</dbReference>
<accession>A0AAW1MZF1</accession>
<feature type="domain" description="G-protein coupled receptors family 2 profile 2" evidence="6">
    <location>
        <begin position="39"/>
        <end position="308"/>
    </location>
</feature>
<keyword evidence="7" id="KW-0675">Receptor</keyword>
<keyword evidence="3 5" id="KW-1133">Transmembrane helix</keyword>
<evidence type="ECO:0000259" key="6">
    <source>
        <dbReference type="PROSITE" id="PS50261"/>
    </source>
</evidence>
<dbReference type="Gene3D" id="1.20.1070.10">
    <property type="entry name" value="Rhodopsin 7-helix transmembrane proteins"/>
    <property type="match status" value="1"/>
</dbReference>
<keyword evidence="8" id="KW-1185">Reference proteome</keyword>
<feature type="transmembrane region" description="Helical" evidence="5">
    <location>
        <begin position="281"/>
        <end position="307"/>
    </location>
</feature>
<dbReference type="PANTHER" id="PTHR45620:SF1">
    <property type="entry name" value="G-PROTEIN COUPLED RECEPTORS FAMILY 2 PROFILE 2 DOMAIN-CONTAINING PROTEIN"/>
    <property type="match status" value="1"/>
</dbReference>
<reference evidence="7 8" key="1">
    <citation type="journal article" date="2024" name="BMC Genomics">
        <title>De novo assembly and annotation of Popillia japonica's genome with initial clues to its potential as an invasive pest.</title>
        <authorList>
            <person name="Cucini C."/>
            <person name="Boschi S."/>
            <person name="Funari R."/>
            <person name="Cardaioli E."/>
            <person name="Iannotti N."/>
            <person name="Marturano G."/>
            <person name="Paoli F."/>
            <person name="Bruttini M."/>
            <person name="Carapelli A."/>
            <person name="Frati F."/>
            <person name="Nardi F."/>
        </authorList>
    </citation>
    <scope>NUCLEOTIDE SEQUENCE [LARGE SCALE GENOMIC DNA]</scope>
    <source>
        <strain evidence="7">DMR45628</strain>
    </source>
</reference>
<dbReference type="SUPFAM" id="SSF81321">
    <property type="entry name" value="Family A G protein-coupled receptor-like"/>
    <property type="match status" value="1"/>
</dbReference>
<dbReference type="GO" id="GO:0007166">
    <property type="term" value="P:cell surface receptor signaling pathway"/>
    <property type="evidence" value="ECO:0007669"/>
    <property type="project" value="InterPro"/>
</dbReference>
<dbReference type="PRINTS" id="PR00249">
    <property type="entry name" value="GPCRSECRETIN"/>
</dbReference>
<evidence type="ECO:0000256" key="2">
    <source>
        <dbReference type="ARBA" id="ARBA00022692"/>
    </source>
</evidence>
<sequence>MPLEIALNLVIGSYMKNIKLVVSFNETNFTLPDFYIPLVKGISRTGYTFSLFALVIAFIIMFSIKKLHCSKNKLHMHLFASFILKIVFTLMKDFLFVEGVGLRSNIRHKNGDKYFFVDKDSNNWTCKFVISLWEFFIIANYSWILMEGLYLYNLIFSALFADSSRNIIHYIVLGWGLPILVIIPWIITRLIFDDTLCWTTHKEKMIFLIIRIPIMISILINFFLFIRITIVIYSKLQAPIYEEARRYQKWAKSTLVLVPLFGIHYALLMGMSYFINQNSVIEAIWLLCDQLFASFQGFFVALLYCFLNAEVRSELKPHVHSFLTAWAMNDVFKYIFPCRTKYLNRSGRGRPSVCTTMSCSSLFNNGINTHRNSKIRLDTSRNKLSITPDRHTQHICRPNVRSWHEASVRWSTDRLPGSLSKNMQVNYYSNGNLPNEKSPCLDIKREANQAENHNLHETSFMLPHQ</sequence>
<evidence type="ECO:0000313" key="8">
    <source>
        <dbReference type="Proteomes" id="UP001458880"/>
    </source>
</evidence>
<dbReference type="PANTHER" id="PTHR45620">
    <property type="entry name" value="PDF RECEPTOR-LIKE PROTEIN-RELATED"/>
    <property type="match status" value="1"/>
</dbReference>
<feature type="transmembrane region" description="Helical" evidence="5">
    <location>
        <begin position="76"/>
        <end position="97"/>
    </location>
</feature>
<evidence type="ECO:0000256" key="4">
    <source>
        <dbReference type="ARBA" id="ARBA00023136"/>
    </source>
</evidence>
<gene>
    <name evidence="7" type="ORF">QE152_g3788</name>
</gene>
<proteinExistence type="predicted"/>
<dbReference type="Proteomes" id="UP001458880">
    <property type="component" value="Unassembled WGS sequence"/>
</dbReference>
<feature type="transmembrane region" description="Helical" evidence="5">
    <location>
        <begin position="254"/>
        <end position="275"/>
    </location>
</feature>
<comment type="subcellular location">
    <subcellularLocation>
        <location evidence="1">Membrane</location>
        <topology evidence="1">Multi-pass membrane protein</topology>
    </subcellularLocation>
</comment>
<dbReference type="GO" id="GO:0005886">
    <property type="term" value="C:plasma membrane"/>
    <property type="evidence" value="ECO:0007669"/>
    <property type="project" value="TreeGrafter"/>
</dbReference>
<dbReference type="EMBL" id="JASPKY010000016">
    <property type="protein sequence ID" value="KAK9753001.1"/>
    <property type="molecule type" value="Genomic_DNA"/>
</dbReference>
<dbReference type="Pfam" id="PF00002">
    <property type="entry name" value="7tm_2"/>
    <property type="match status" value="1"/>
</dbReference>
<protein>
    <submittedName>
        <fullName evidence="7">7 transmembrane receptor (Secretin family)</fullName>
    </submittedName>
</protein>
<keyword evidence="2 5" id="KW-0812">Transmembrane</keyword>
<comment type="caution">
    <text evidence="7">The sequence shown here is derived from an EMBL/GenBank/DDBJ whole genome shotgun (WGS) entry which is preliminary data.</text>
</comment>
<feature type="transmembrane region" description="Helical" evidence="5">
    <location>
        <begin position="47"/>
        <end position="64"/>
    </location>
</feature>
<dbReference type="InterPro" id="IPR017983">
    <property type="entry name" value="GPCR_2_secretin-like_CS"/>
</dbReference>
<name>A0AAW1MZF1_POPJA</name>
<evidence type="ECO:0000256" key="1">
    <source>
        <dbReference type="ARBA" id="ARBA00004141"/>
    </source>
</evidence>
<evidence type="ECO:0000313" key="7">
    <source>
        <dbReference type="EMBL" id="KAK9753001.1"/>
    </source>
</evidence>
<feature type="transmembrane region" description="Helical" evidence="5">
    <location>
        <begin position="141"/>
        <end position="160"/>
    </location>
</feature>
<dbReference type="GO" id="GO:0017046">
    <property type="term" value="F:peptide hormone binding"/>
    <property type="evidence" value="ECO:0007669"/>
    <property type="project" value="TreeGrafter"/>
</dbReference>